<dbReference type="EMBL" id="GG662368">
    <property type="protein sequence ID" value="EWS71525.1"/>
    <property type="molecule type" value="Genomic_DNA"/>
</dbReference>
<dbReference type="GeneID" id="24441120"/>
<name>W7WXJ2_TETTS</name>
<evidence type="ECO:0000313" key="2">
    <source>
        <dbReference type="Proteomes" id="UP000009168"/>
    </source>
</evidence>
<dbReference type="KEGG" id="tet:TTHERM_000930729"/>
<dbReference type="RefSeq" id="XP_012655936.1">
    <property type="nucleotide sequence ID" value="XM_012800482.1"/>
</dbReference>
<dbReference type="InParanoid" id="W7WXJ2"/>
<accession>W7WXJ2</accession>
<reference evidence="2" key="1">
    <citation type="journal article" date="2006" name="PLoS Biol.">
        <title>Macronuclear genome sequence of the ciliate Tetrahymena thermophila, a model eukaryote.</title>
        <authorList>
            <person name="Eisen J.A."/>
            <person name="Coyne R.S."/>
            <person name="Wu M."/>
            <person name="Wu D."/>
            <person name="Thiagarajan M."/>
            <person name="Wortman J.R."/>
            <person name="Badger J.H."/>
            <person name="Ren Q."/>
            <person name="Amedeo P."/>
            <person name="Jones K.M."/>
            <person name="Tallon L.J."/>
            <person name="Delcher A.L."/>
            <person name="Salzberg S.L."/>
            <person name="Silva J.C."/>
            <person name="Haas B.J."/>
            <person name="Majoros W.H."/>
            <person name="Farzad M."/>
            <person name="Carlton J.M."/>
            <person name="Smith R.K. Jr."/>
            <person name="Garg J."/>
            <person name="Pearlman R.E."/>
            <person name="Karrer K.M."/>
            <person name="Sun L."/>
            <person name="Manning G."/>
            <person name="Elde N.C."/>
            <person name="Turkewitz A.P."/>
            <person name="Asai D.J."/>
            <person name="Wilkes D.E."/>
            <person name="Wang Y."/>
            <person name="Cai H."/>
            <person name="Collins K."/>
            <person name="Stewart B.A."/>
            <person name="Lee S.R."/>
            <person name="Wilamowska K."/>
            <person name="Weinberg Z."/>
            <person name="Ruzzo W.L."/>
            <person name="Wloga D."/>
            <person name="Gaertig J."/>
            <person name="Frankel J."/>
            <person name="Tsao C.-C."/>
            <person name="Gorovsky M.A."/>
            <person name="Keeling P.J."/>
            <person name="Waller R.F."/>
            <person name="Patron N.J."/>
            <person name="Cherry J.M."/>
            <person name="Stover N.A."/>
            <person name="Krieger C.J."/>
            <person name="del Toro C."/>
            <person name="Ryder H.F."/>
            <person name="Williamson S.C."/>
            <person name="Barbeau R.A."/>
            <person name="Hamilton E.P."/>
            <person name="Orias E."/>
        </authorList>
    </citation>
    <scope>NUCLEOTIDE SEQUENCE [LARGE SCALE GENOMIC DNA]</scope>
    <source>
        <strain evidence="2">SB210</strain>
    </source>
</reference>
<gene>
    <name evidence="1" type="ORF">TTHERM_000930729</name>
</gene>
<dbReference type="Proteomes" id="UP000009168">
    <property type="component" value="Unassembled WGS sequence"/>
</dbReference>
<evidence type="ECO:0000313" key="1">
    <source>
        <dbReference type="EMBL" id="EWS71525.1"/>
    </source>
</evidence>
<dbReference type="AlphaFoldDB" id="W7WXJ2"/>
<organism evidence="1 2">
    <name type="scientific">Tetrahymena thermophila (strain SB210)</name>
    <dbReference type="NCBI Taxonomy" id="312017"/>
    <lineage>
        <taxon>Eukaryota</taxon>
        <taxon>Sar</taxon>
        <taxon>Alveolata</taxon>
        <taxon>Ciliophora</taxon>
        <taxon>Intramacronucleata</taxon>
        <taxon>Oligohymenophorea</taxon>
        <taxon>Hymenostomatida</taxon>
        <taxon>Tetrahymenina</taxon>
        <taxon>Tetrahymenidae</taxon>
        <taxon>Tetrahymena</taxon>
    </lineage>
</organism>
<keyword evidence="2" id="KW-1185">Reference proteome</keyword>
<proteinExistence type="predicted"/>
<sequence>MCCLCCKEKDSIGVDQRNSGQQSARQIISGTISNNLSISGLDLNKITILSMLTDSQQYDLQNAEQNISTPMYAQPNGLNMHNQNEVNIGQSDDSITSISLAQLDLEKLVNHLFDGNQDQPSEYDSFVKYKNCPQEGLNDYIFIQFKAASKIYQLHVYKIKQDEKYFSEVYKFNELKKNVEKKLQTKKPRSMNTIVLQADIINYFVAW</sequence>
<protein>
    <submittedName>
        <fullName evidence="1">Uncharacterized protein</fullName>
    </submittedName>
</protein>